<organism evidence="8 9">
    <name type="scientific">Aliidiomarina sedimenti</name>
    <dbReference type="NCBI Taxonomy" id="1933879"/>
    <lineage>
        <taxon>Bacteria</taxon>
        <taxon>Pseudomonadati</taxon>
        <taxon>Pseudomonadota</taxon>
        <taxon>Gammaproteobacteria</taxon>
        <taxon>Alteromonadales</taxon>
        <taxon>Idiomarinaceae</taxon>
        <taxon>Aliidiomarina</taxon>
    </lineage>
</organism>
<proteinExistence type="inferred from homology"/>
<feature type="transmembrane region" description="Helical" evidence="6">
    <location>
        <begin position="226"/>
        <end position="246"/>
    </location>
</feature>
<dbReference type="PANTHER" id="PTHR23427">
    <property type="entry name" value="SURFEIT LOCUS PROTEIN"/>
    <property type="match status" value="1"/>
</dbReference>
<protein>
    <recommendedName>
        <fullName evidence="6">SURF1-like protein</fullName>
    </recommendedName>
</protein>
<evidence type="ECO:0000313" key="8">
    <source>
        <dbReference type="EMBL" id="RUO30708.1"/>
    </source>
</evidence>
<evidence type="ECO:0000256" key="4">
    <source>
        <dbReference type="ARBA" id="ARBA00022989"/>
    </source>
</evidence>
<name>A0ABY0C0K4_9GAMM</name>
<evidence type="ECO:0000256" key="5">
    <source>
        <dbReference type="ARBA" id="ARBA00023136"/>
    </source>
</evidence>
<dbReference type="PROSITE" id="PS50895">
    <property type="entry name" value="SURF1"/>
    <property type="match status" value="1"/>
</dbReference>
<feature type="compositionally biased region" description="Polar residues" evidence="7">
    <location>
        <begin position="255"/>
        <end position="275"/>
    </location>
</feature>
<dbReference type="EMBL" id="PIPN01000002">
    <property type="protein sequence ID" value="RUO30708.1"/>
    <property type="molecule type" value="Genomic_DNA"/>
</dbReference>
<sequence length="275" mass="30624">MSFDGLSKAFASRRRNAGFYLHPVALLITLLAIAAMVKLGFWQIDRGQEKQAIVDYHATSSAQQTQSLTLEHIRQQSLQTDDQIEVTGSFQEGAYFLIDNQTYNGRVGYHVVALLESEALAPYLVPVNLGWVPLGGPRDTLPDVALPQGTRTVAGRIQLPAERPFLLAEQEFSAQLPQRVQYLELDSIRAQTQLPLASFSVLLNEDIDFGFRRDWPVVVMEPHRHYAYAAQWFGLAIAALIIFLIANKRLARGPQQHTSEDSGNTNKNGSGEHTP</sequence>
<keyword evidence="5 6" id="KW-0472">Membrane</keyword>
<dbReference type="RefSeq" id="WP_126788687.1">
    <property type="nucleotide sequence ID" value="NZ_PIPN01000002.1"/>
</dbReference>
<keyword evidence="9" id="KW-1185">Reference proteome</keyword>
<evidence type="ECO:0000256" key="1">
    <source>
        <dbReference type="ARBA" id="ARBA00004370"/>
    </source>
</evidence>
<dbReference type="PANTHER" id="PTHR23427:SF2">
    <property type="entry name" value="SURFEIT LOCUS PROTEIN 1"/>
    <property type="match status" value="1"/>
</dbReference>
<dbReference type="CDD" id="cd06662">
    <property type="entry name" value="SURF1"/>
    <property type="match status" value="1"/>
</dbReference>
<evidence type="ECO:0000256" key="6">
    <source>
        <dbReference type="RuleBase" id="RU363076"/>
    </source>
</evidence>
<dbReference type="Proteomes" id="UP000287410">
    <property type="component" value="Unassembled WGS sequence"/>
</dbReference>
<comment type="similarity">
    <text evidence="2 6">Belongs to the SURF1 family.</text>
</comment>
<reference evidence="8 9" key="1">
    <citation type="journal article" date="2018" name="Front. Microbiol.">
        <title>Genome-Based Analysis Reveals the Taxonomy and Diversity of the Family Idiomarinaceae.</title>
        <authorList>
            <person name="Liu Y."/>
            <person name="Lai Q."/>
            <person name="Shao Z."/>
        </authorList>
    </citation>
    <scope>NUCLEOTIDE SEQUENCE [LARGE SCALE GENOMIC DNA]</scope>
    <source>
        <strain evidence="8 9">GBSy1</strain>
    </source>
</reference>
<evidence type="ECO:0000313" key="9">
    <source>
        <dbReference type="Proteomes" id="UP000287410"/>
    </source>
</evidence>
<keyword evidence="6" id="KW-1003">Cell membrane</keyword>
<dbReference type="InterPro" id="IPR002994">
    <property type="entry name" value="Surf1/Shy1"/>
</dbReference>
<feature type="region of interest" description="Disordered" evidence="7">
    <location>
        <begin position="254"/>
        <end position="275"/>
    </location>
</feature>
<feature type="transmembrane region" description="Helical" evidence="6">
    <location>
        <begin position="20"/>
        <end position="42"/>
    </location>
</feature>
<evidence type="ECO:0000256" key="7">
    <source>
        <dbReference type="SAM" id="MobiDB-lite"/>
    </source>
</evidence>
<evidence type="ECO:0000256" key="3">
    <source>
        <dbReference type="ARBA" id="ARBA00022692"/>
    </source>
</evidence>
<comment type="caution">
    <text evidence="8">The sequence shown here is derived from an EMBL/GenBank/DDBJ whole genome shotgun (WGS) entry which is preliminary data.</text>
</comment>
<dbReference type="Pfam" id="PF02104">
    <property type="entry name" value="SURF1"/>
    <property type="match status" value="1"/>
</dbReference>
<gene>
    <name evidence="8" type="ORF">CWE12_05555</name>
</gene>
<comment type="subcellular location">
    <subcellularLocation>
        <location evidence="6">Cell membrane</location>
        <topology evidence="6">Multi-pass membrane protein</topology>
    </subcellularLocation>
    <subcellularLocation>
        <location evidence="1">Membrane</location>
    </subcellularLocation>
</comment>
<keyword evidence="4 6" id="KW-1133">Transmembrane helix</keyword>
<dbReference type="InterPro" id="IPR045214">
    <property type="entry name" value="Surf1/Surf4"/>
</dbReference>
<evidence type="ECO:0000256" key="2">
    <source>
        <dbReference type="ARBA" id="ARBA00007165"/>
    </source>
</evidence>
<accession>A0ABY0C0K4</accession>
<keyword evidence="3 6" id="KW-0812">Transmembrane</keyword>